<gene>
    <name evidence="7" type="ORF">H0I76_14820</name>
</gene>
<evidence type="ECO:0000256" key="1">
    <source>
        <dbReference type="ARBA" id="ARBA00022475"/>
    </source>
</evidence>
<dbReference type="Proteomes" id="UP000655420">
    <property type="component" value="Unassembled WGS sequence"/>
</dbReference>
<evidence type="ECO:0000256" key="3">
    <source>
        <dbReference type="ARBA" id="ARBA00022989"/>
    </source>
</evidence>
<evidence type="ECO:0000313" key="8">
    <source>
        <dbReference type="Proteomes" id="UP000655420"/>
    </source>
</evidence>
<dbReference type="RefSeq" id="WP_200611323.1">
    <property type="nucleotide sequence ID" value="NZ_JAEHHL010000009.1"/>
</dbReference>
<comment type="caution">
    <text evidence="7">The sequence shown here is derived from an EMBL/GenBank/DDBJ whole genome shotgun (WGS) entry which is preliminary data.</text>
</comment>
<keyword evidence="4 5" id="KW-0472">Membrane</keyword>
<evidence type="ECO:0000256" key="4">
    <source>
        <dbReference type="ARBA" id="ARBA00023136"/>
    </source>
</evidence>
<proteinExistence type="predicted"/>
<evidence type="ECO:0000256" key="5">
    <source>
        <dbReference type="SAM" id="Phobius"/>
    </source>
</evidence>
<organism evidence="7 8">
    <name type="scientific">Thermohalobaculum xanthum</name>
    <dbReference type="NCBI Taxonomy" id="2753746"/>
    <lineage>
        <taxon>Bacteria</taxon>
        <taxon>Pseudomonadati</taxon>
        <taxon>Pseudomonadota</taxon>
        <taxon>Alphaproteobacteria</taxon>
        <taxon>Rhodobacterales</taxon>
        <taxon>Paracoccaceae</taxon>
        <taxon>Thermohalobaculum</taxon>
    </lineage>
</organism>
<evidence type="ECO:0000259" key="6">
    <source>
        <dbReference type="Pfam" id="PF06305"/>
    </source>
</evidence>
<dbReference type="EMBL" id="JAEHHL010000009">
    <property type="protein sequence ID" value="MBK0400471.1"/>
    <property type="molecule type" value="Genomic_DNA"/>
</dbReference>
<keyword evidence="1" id="KW-1003">Cell membrane</keyword>
<keyword evidence="3 5" id="KW-1133">Transmembrane helix</keyword>
<dbReference type="Pfam" id="PF06305">
    <property type="entry name" value="LapA_dom"/>
    <property type="match status" value="1"/>
</dbReference>
<name>A0A8J7SFZ1_9RHOB</name>
<evidence type="ECO:0000256" key="2">
    <source>
        <dbReference type="ARBA" id="ARBA00022692"/>
    </source>
</evidence>
<keyword evidence="2 5" id="KW-0812">Transmembrane</keyword>
<dbReference type="GO" id="GO:0005886">
    <property type="term" value="C:plasma membrane"/>
    <property type="evidence" value="ECO:0007669"/>
    <property type="project" value="InterPro"/>
</dbReference>
<reference evidence="7" key="1">
    <citation type="submission" date="2020-12" db="EMBL/GenBank/DDBJ databases">
        <title>Bacterial taxonomy.</title>
        <authorList>
            <person name="Pan X."/>
        </authorList>
    </citation>
    <scope>NUCLEOTIDE SEQUENCE</scope>
    <source>
        <strain evidence="7">M0105</strain>
    </source>
</reference>
<dbReference type="AlphaFoldDB" id="A0A8J7SFZ1"/>
<accession>A0A8J7SFZ1</accession>
<protein>
    <submittedName>
        <fullName evidence="7">DUF1049 domain-containing protein</fullName>
    </submittedName>
</protein>
<feature type="domain" description="Lipopolysaccharide assembly protein A" evidence="6">
    <location>
        <begin position="24"/>
        <end position="93"/>
    </location>
</feature>
<evidence type="ECO:0000313" key="7">
    <source>
        <dbReference type="EMBL" id="MBK0400471.1"/>
    </source>
</evidence>
<keyword evidence="8" id="KW-1185">Reference proteome</keyword>
<dbReference type="InterPro" id="IPR010445">
    <property type="entry name" value="LapA_dom"/>
</dbReference>
<sequence>MLRLIKWAILATICVALVILGVANMAPVDLHLLPASIVKTDLVLTGVPLAAVILVAILVGVVLGELFEWLREHKHRRRASERSREVERLKGEIAALKRRHGVKDDLPRIAAQ</sequence>
<feature type="transmembrane region" description="Helical" evidence="5">
    <location>
        <begin position="49"/>
        <end position="70"/>
    </location>
</feature>